<evidence type="ECO:0000313" key="1">
    <source>
        <dbReference type="EMBL" id="KAI0058878.1"/>
    </source>
</evidence>
<evidence type="ECO:0000313" key="2">
    <source>
        <dbReference type="Proteomes" id="UP000814140"/>
    </source>
</evidence>
<reference evidence="1" key="1">
    <citation type="submission" date="2021-03" db="EMBL/GenBank/DDBJ databases">
        <authorList>
            <consortium name="DOE Joint Genome Institute"/>
            <person name="Ahrendt S."/>
            <person name="Looney B.P."/>
            <person name="Miyauchi S."/>
            <person name="Morin E."/>
            <person name="Drula E."/>
            <person name="Courty P.E."/>
            <person name="Chicoki N."/>
            <person name="Fauchery L."/>
            <person name="Kohler A."/>
            <person name="Kuo A."/>
            <person name="Labutti K."/>
            <person name="Pangilinan J."/>
            <person name="Lipzen A."/>
            <person name="Riley R."/>
            <person name="Andreopoulos W."/>
            <person name="He G."/>
            <person name="Johnson J."/>
            <person name="Barry K.W."/>
            <person name="Grigoriev I.V."/>
            <person name="Nagy L."/>
            <person name="Hibbett D."/>
            <person name="Henrissat B."/>
            <person name="Matheny P.B."/>
            <person name="Labbe J."/>
            <person name="Martin F."/>
        </authorList>
    </citation>
    <scope>NUCLEOTIDE SEQUENCE</scope>
    <source>
        <strain evidence="1">HHB10654</strain>
    </source>
</reference>
<gene>
    <name evidence="1" type="ORF">BV25DRAFT_1829628</name>
</gene>
<sequence>MEQLSRILAAGALLVHSEKSTATRPDLKSLLLSRLSQYRAALQLPEGDYGDYTLKQAQQETALQALVVVGRVQHILDVEPPSPNGAEEGPAIGTRDISQLRTLLSIVFKWGTEPLLESIQSAWPTQASARVYKGPKFIDLTGTPEDYAVLTKMTKELFGLLLPRGVHGTLPRTLITSAILNRHVTDILRPGITLGWVPKSLANESTPVVDDLRPLVMRLLTILPPSQTISSLGSIISSPTPVPAHVNKSCSSLLSRQLLRTEGVRGLCAAVFGEGEDASSDAPLEKLTHIARVLSAAPTIVKVEDYYGNIVPRLLTFMTPGADVPPAYVRAAAFSLSRMISTDGSSPNHALVSSILLPLLHGPFLHITRTGDDDISADTTPVVALQTLQIFLTNTDPSPTIISSILSPIVAALYAMFSAFERLKTIDPSLKEGVRGLLVTWGRVIAAEEGIAVLWACIEGQGGDWVVDIAGSVKRVERSEQPASLALFTPEDLKRAEDGGDLDMDANILNLRPDPVQFVRFLKSLERADISSEVFVRLLEGYRELKAEKDGDPMRTLLFLQLVVQIQTQMSGEDASSSNILSKPEHILSFVQHALETGATSPTTPVPKQIEARPRGAPGLTMDDLRIIERDEDEIEIDGDSDDEKPGLEGVPPDDEMTVTALNLLLAILEANSDLSAQSTPVLSDISSHVDQLVKHSSDAIRPLAREARMVLTVRLASSSNPSNSKRKATSSSNVQDTYQKALKLLQDPILPVRAHGLLLLRELVTPPRAAAVPPPSELRPLVPAILDIFLQSIQDDDSYIFLNAVQGLSALVDGFGADVLRSLVRAYADGLDGLAGNSMTQQDVETRVRVGEALGQVVKRCGEALSLHTDLLVTPLFSIVRAGHLPTTIRTSALSLLAQCADASDLALLPYAADLSGAMLDLLQIESVRISASIPARPRDAQDKPETDIGSKDEEISTDSGRGVPSMDTDPLAANSKFPPLRRAALHFLALLVRAYTVRAYGGDNADGAGVLEFPVRRAKITLGYVASTDADAVVRNMAQEVVEAVGVLEKAIIGV</sequence>
<dbReference type="EMBL" id="MU277231">
    <property type="protein sequence ID" value="KAI0058878.1"/>
    <property type="molecule type" value="Genomic_DNA"/>
</dbReference>
<accession>A0ACB8SRM7</accession>
<dbReference type="Proteomes" id="UP000814140">
    <property type="component" value="Unassembled WGS sequence"/>
</dbReference>
<keyword evidence="2" id="KW-1185">Reference proteome</keyword>
<comment type="caution">
    <text evidence="1">The sequence shown here is derived from an EMBL/GenBank/DDBJ whole genome shotgun (WGS) entry which is preliminary data.</text>
</comment>
<proteinExistence type="predicted"/>
<name>A0ACB8SRM7_9AGAM</name>
<protein>
    <submittedName>
        <fullName evidence="1">Uncharacterized protein</fullName>
    </submittedName>
</protein>
<organism evidence="1 2">
    <name type="scientific">Artomyces pyxidatus</name>
    <dbReference type="NCBI Taxonomy" id="48021"/>
    <lineage>
        <taxon>Eukaryota</taxon>
        <taxon>Fungi</taxon>
        <taxon>Dikarya</taxon>
        <taxon>Basidiomycota</taxon>
        <taxon>Agaricomycotina</taxon>
        <taxon>Agaricomycetes</taxon>
        <taxon>Russulales</taxon>
        <taxon>Auriscalpiaceae</taxon>
        <taxon>Artomyces</taxon>
    </lineage>
</organism>
<reference evidence="1" key="2">
    <citation type="journal article" date="2022" name="New Phytol.">
        <title>Evolutionary transition to the ectomycorrhizal habit in the genomes of a hyperdiverse lineage of mushroom-forming fungi.</title>
        <authorList>
            <person name="Looney B."/>
            <person name="Miyauchi S."/>
            <person name="Morin E."/>
            <person name="Drula E."/>
            <person name="Courty P.E."/>
            <person name="Kohler A."/>
            <person name="Kuo A."/>
            <person name="LaButti K."/>
            <person name="Pangilinan J."/>
            <person name="Lipzen A."/>
            <person name="Riley R."/>
            <person name="Andreopoulos W."/>
            <person name="He G."/>
            <person name="Johnson J."/>
            <person name="Nolan M."/>
            <person name="Tritt A."/>
            <person name="Barry K.W."/>
            <person name="Grigoriev I.V."/>
            <person name="Nagy L.G."/>
            <person name="Hibbett D."/>
            <person name="Henrissat B."/>
            <person name="Matheny P.B."/>
            <person name="Labbe J."/>
            <person name="Martin F.M."/>
        </authorList>
    </citation>
    <scope>NUCLEOTIDE SEQUENCE</scope>
    <source>
        <strain evidence="1">HHB10654</strain>
    </source>
</reference>